<dbReference type="EMBL" id="LNIX01000007">
    <property type="protein sequence ID" value="OXA51540.1"/>
    <property type="molecule type" value="Genomic_DNA"/>
</dbReference>
<dbReference type="Proteomes" id="UP000198287">
    <property type="component" value="Unassembled WGS sequence"/>
</dbReference>
<evidence type="ECO:0000313" key="3">
    <source>
        <dbReference type="Proteomes" id="UP000198287"/>
    </source>
</evidence>
<name>A0A226E2P2_FOLCA</name>
<keyword evidence="1" id="KW-0732">Signal</keyword>
<keyword evidence="2" id="KW-0675">Receptor</keyword>
<gene>
    <name evidence="2" type="ORF">Fcan01_13894</name>
</gene>
<proteinExistence type="predicted"/>
<protein>
    <submittedName>
        <fullName evidence="2">Cadherin EGF LAG seven-pass G-type receptor 3</fullName>
    </submittedName>
</protein>
<dbReference type="OMA" id="CKLPANA"/>
<sequence length="126" mass="14009">MEKLLIEIIVILATTAMLVSTNAIPPSPHTTKSEICPHGVHYIDACKNACSCDPQRGGAICSRMTNCDDSDGVCPFGATFTDPLWGSNFKCQCNKDNSQTYECFNLLNLSNYFLYYKRRILETLEG</sequence>
<evidence type="ECO:0000313" key="2">
    <source>
        <dbReference type="EMBL" id="OXA51540.1"/>
    </source>
</evidence>
<reference evidence="2 3" key="1">
    <citation type="submission" date="2015-12" db="EMBL/GenBank/DDBJ databases">
        <title>The genome of Folsomia candida.</title>
        <authorList>
            <person name="Faddeeva A."/>
            <person name="Derks M.F."/>
            <person name="Anvar Y."/>
            <person name="Smit S."/>
            <person name="Van Straalen N."/>
            <person name="Roelofs D."/>
        </authorList>
    </citation>
    <scope>NUCLEOTIDE SEQUENCE [LARGE SCALE GENOMIC DNA]</scope>
    <source>
        <strain evidence="2 3">VU population</strain>
        <tissue evidence="2">Whole body</tissue>
    </source>
</reference>
<comment type="caution">
    <text evidence="2">The sequence shown here is derived from an EMBL/GenBank/DDBJ whole genome shotgun (WGS) entry which is preliminary data.</text>
</comment>
<dbReference type="AlphaFoldDB" id="A0A226E2P2"/>
<keyword evidence="3" id="KW-1185">Reference proteome</keyword>
<feature type="signal peptide" evidence="1">
    <location>
        <begin position="1"/>
        <end position="23"/>
    </location>
</feature>
<accession>A0A226E2P2</accession>
<evidence type="ECO:0000256" key="1">
    <source>
        <dbReference type="SAM" id="SignalP"/>
    </source>
</evidence>
<organism evidence="2 3">
    <name type="scientific">Folsomia candida</name>
    <name type="common">Springtail</name>
    <dbReference type="NCBI Taxonomy" id="158441"/>
    <lineage>
        <taxon>Eukaryota</taxon>
        <taxon>Metazoa</taxon>
        <taxon>Ecdysozoa</taxon>
        <taxon>Arthropoda</taxon>
        <taxon>Hexapoda</taxon>
        <taxon>Collembola</taxon>
        <taxon>Entomobryomorpha</taxon>
        <taxon>Isotomoidea</taxon>
        <taxon>Isotomidae</taxon>
        <taxon>Proisotominae</taxon>
        <taxon>Folsomia</taxon>
    </lineage>
</organism>
<feature type="chain" id="PRO_5012511085" evidence="1">
    <location>
        <begin position="24"/>
        <end position="126"/>
    </location>
</feature>